<feature type="binding site" evidence="8">
    <location>
        <position position="35"/>
    </location>
    <ligand>
        <name>[4Fe-4S] cluster</name>
        <dbReference type="ChEBI" id="CHEBI:49883"/>
        <note>4Fe-4S-S-AdoMet</note>
    </ligand>
</feature>
<evidence type="ECO:0000313" key="10">
    <source>
        <dbReference type="EMBL" id="ENN95628.1"/>
    </source>
</evidence>
<keyword evidence="4 8" id="KW-0460">Magnesium</keyword>
<dbReference type="InterPro" id="IPR058240">
    <property type="entry name" value="rSAM_sf"/>
</dbReference>
<reference evidence="10 11" key="1">
    <citation type="journal article" date="2013" name="Genome Announc.">
        <title>Draft Genome Sequence of a Highly Flagellated, Fast-Swimming Archaeon, Methanocaldococcus villosus Strain KIN24-T80 (DSM 22612).</title>
        <authorList>
            <person name="Thennarasu S."/>
            <person name="Polireddy D."/>
            <person name="Antony A."/>
            <person name="Yada M.R."/>
            <person name="Algarawi S."/>
            <person name="Sivakumar N."/>
        </authorList>
    </citation>
    <scope>NUCLEOTIDE SEQUENCE [LARGE SCALE GENOMIC DNA]</scope>
    <source>
        <strain evidence="10 11">KIN24-T80</strain>
    </source>
</reference>
<feature type="binding site" evidence="8">
    <location>
        <begin position="9"/>
        <end position="11"/>
    </location>
    <ligand>
        <name>substrate</name>
    </ligand>
</feature>
<dbReference type="Proteomes" id="UP000053695">
    <property type="component" value="Unassembled WGS sequence"/>
</dbReference>
<evidence type="ECO:0000256" key="5">
    <source>
        <dbReference type="ARBA" id="ARBA00023004"/>
    </source>
</evidence>
<dbReference type="InterPro" id="IPR013785">
    <property type="entry name" value="Aldolase_TIM"/>
</dbReference>
<comment type="cofactor">
    <cofactor evidence="8">
        <name>[4Fe-4S] cluster</name>
        <dbReference type="ChEBI" id="CHEBI:49883"/>
    </cofactor>
    <text evidence="8">Binds 1 [4Fe-4S] cluster. The cluster is coordinated with 3 cysteines and an exchangeable S-adenosyl-L-methionine.</text>
</comment>
<comment type="subunit">
    <text evidence="8">Homodimer.</text>
</comment>
<dbReference type="GO" id="GO:1904047">
    <property type="term" value="F:S-adenosyl-L-methionine binding"/>
    <property type="evidence" value="ECO:0007669"/>
    <property type="project" value="UniProtKB-UniRule"/>
</dbReference>
<protein>
    <recommendedName>
        <fullName evidence="8">7-carboxy-7-deazaguanine synthase</fullName>
        <shortName evidence="8">CDG synthase</shortName>
        <ecNumber evidence="8">4.3.99.3</ecNumber>
    </recommendedName>
    <alternativeName>
        <fullName evidence="8">Archaeosine biosynthesis protein QueE</fullName>
    </alternativeName>
</protein>
<dbReference type="GO" id="GO:0016840">
    <property type="term" value="F:carbon-nitrogen lyase activity"/>
    <property type="evidence" value="ECO:0007669"/>
    <property type="project" value="UniProtKB-UniRule"/>
</dbReference>
<dbReference type="HAMAP" id="MF_00917">
    <property type="entry name" value="QueE"/>
    <property type="match status" value="1"/>
</dbReference>
<feature type="binding site" evidence="8">
    <location>
        <position position="32"/>
    </location>
    <ligand>
        <name>[4Fe-4S] cluster</name>
        <dbReference type="ChEBI" id="CHEBI:49883"/>
        <note>4Fe-4S-S-AdoMet</note>
    </ligand>
</feature>
<feature type="binding site" evidence="8">
    <location>
        <position position="83"/>
    </location>
    <ligand>
        <name>substrate</name>
    </ligand>
</feature>
<name>N6V013_9EURY</name>
<dbReference type="PANTHER" id="PTHR42836:SF1">
    <property type="entry name" value="7-CARBOXY-7-DEAZAGUANINE SYNTHASE"/>
    <property type="match status" value="1"/>
</dbReference>
<keyword evidence="1 8" id="KW-0004">4Fe-4S</keyword>
<dbReference type="EC" id="4.3.99.3" evidence="8"/>
<dbReference type="OrthoDB" id="7980at2157"/>
<comment type="similarity">
    <text evidence="8">Belongs to the radical SAM superfamily. 7-carboxy-7-deazaguanine synthase family.</text>
</comment>
<keyword evidence="5 8" id="KW-0408">Iron</keyword>
<evidence type="ECO:0000256" key="1">
    <source>
        <dbReference type="ARBA" id="ARBA00022485"/>
    </source>
</evidence>
<dbReference type="PATRIC" id="fig|1069083.5.peg.1338"/>
<dbReference type="AlphaFoldDB" id="N6V013"/>
<dbReference type="InterPro" id="IPR007197">
    <property type="entry name" value="rSAM"/>
</dbReference>
<feature type="binding site" evidence="8">
    <location>
        <position position="24"/>
    </location>
    <ligand>
        <name>substrate</name>
    </ligand>
</feature>
<evidence type="ECO:0000256" key="6">
    <source>
        <dbReference type="ARBA" id="ARBA00023014"/>
    </source>
</evidence>
<accession>N6V013</accession>
<dbReference type="STRING" id="1069083.GCA_000371805_01068"/>
<dbReference type="SUPFAM" id="SSF102114">
    <property type="entry name" value="Radical SAM enzymes"/>
    <property type="match status" value="1"/>
</dbReference>
<comment type="pathway">
    <text evidence="8">Purine metabolism; 7-cyano-7-deazaguanine biosynthesis.</text>
</comment>
<dbReference type="EMBL" id="APMM01000063">
    <property type="protein sequence ID" value="ENN95628.1"/>
    <property type="molecule type" value="Genomic_DNA"/>
</dbReference>
<evidence type="ECO:0000256" key="8">
    <source>
        <dbReference type="HAMAP-Rule" id="MF_00917"/>
    </source>
</evidence>
<comment type="caution">
    <text evidence="10">The sequence shown here is derived from an EMBL/GenBank/DDBJ whole genome shotgun (WGS) entry which is preliminary data.</text>
</comment>
<dbReference type="SFLD" id="SFLDS00029">
    <property type="entry name" value="Radical_SAM"/>
    <property type="match status" value="1"/>
</dbReference>
<keyword evidence="3 8" id="KW-0479">Metal-binding</keyword>
<evidence type="ECO:0000256" key="2">
    <source>
        <dbReference type="ARBA" id="ARBA00022691"/>
    </source>
</evidence>
<dbReference type="Pfam" id="PF04055">
    <property type="entry name" value="Radical_SAM"/>
    <property type="match status" value="1"/>
</dbReference>
<evidence type="ECO:0000256" key="7">
    <source>
        <dbReference type="ARBA" id="ARBA00023239"/>
    </source>
</evidence>
<comment type="cofactor">
    <cofactor evidence="8">
        <name>Mg(2+)</name>
        <dbReference type="ChEBI" id="CHEBI:18420"/>
    </cofactor>
</comment>
<dbReference type="UniPathway" id="UPA00391"/>
<dbReference type="PROSITE" id="PS51918">
    <property type="entry name" value="RADICAL_SAM"/>
    <property type="match status" value="1"/>
</dbReference>
<comment type="function">
    <text evidence="8">Catalyzes the complex heterocyclic radical-mediated conversion of 6-carboxy-5,6,7,8-tetrahydropterin (CPH4) to 7-carboxy-7-deazaguanine (CDG), a step common to the biosynthetic pathways of all 7-deazapurine-containing compounds.</text>
</comment>
<dbReference type="Gene3D" id="3.20.20.70">
    <property type="entry name" value="Aldolase class I"/>
    <property type="match status" value="1"/>
</dbReference>
<keyword evidence="11" id="KW-1185">Reference proteome</keyword>
<comment type="caution">
    <text evidence="8">Lacks conserved residue(s) required for the propagation of feature annotation.</text>
</comment>
<feature type="domain" description="Radical SAM core" evidence="9">
    <location>
        <begin position="15"/>
        <end position="233"/>
    </location>
</feature>
<dbReference type="RefSeq" id="WP_004594264.1">
    <property type="nucleotide sequence ID" value="NZ_APMM01000063.1"/>
</dbReference>
<comment type="cofactor">
    <cofactor evidence="8">
        <name>S-adenosyl-L-methionine</name>
        <dbReference type="ChEBI" id="CHEBI:59789"/>
    </cofactor>
    <text evidence="8">Binds 1 S-adenosyl-L-methionine per subunit.</text>
</comment>
<evidence type="ECO:0000256" key="3">
    <source>
        <dbReference type="ARBA" id="ARBA00022723"/>
    </source>
</evidence>
<dbReference type="GO" id="GO:0000287">
    <property type="term" value="F:magnesium ion binding"/>
    <property type="evidence" value="ECO:0007669"/>
    <property type="project" value="UniProtKB-UniRule"/>
</dbReference>
<gene>
    <name evidence="8" type="primary">queE</name>
    <name evidence="10" type="ORF">J422_06897</name>
</gene>
<keyword evidence="7 8" id="KW-0456">Lyase</keyword>
<dbReference type="PANTHER" id="PTHR42836">
    <property type="entry name" value="7-CARBOXY-7-DEAZAGUANINE SYNTHASE"/>
    <property type="match status" value="1"/>
</dbReference>
<evidence type="ECO:0000259" key="9">
    <source>
        <dbReference type="PROSITE" id="PS51918"/>
    </source>
</evidence>
<feature type="binding site" evidence="8">
    <location>
        <begin position="34"/>
        <end position="36"/>
    </location>
    <ligand>
        <name>S-adenosyl-L-methionine</name>
        <dbReference type="ChEBI" id="CHEBI:59789"/>
    </ligand>
</feature>
<sequence length="233" mass="27265">MIREIFNSIMGEGKYIGRRFIFVRFAGCPLECIYCDENIKNYLNRVEKTPGSGDFIEEELGLEEIVYHIKRLKTPDVFAISFTGGEPLLYHKEIRKIVSNLDEITFLETNGIFPNRVFYFDIASVDIKLREHFNDIKNYNKIYRNELKTIKKFYNMGSDVYAKVVILKNTKLERLREVAKDLCDIGDITLCIQPVFNKDLKPSNKKLFEILKICGEYVDVMLTVQMHKYMGVL</sequence>
<evidence type="ECO:0000256" key="4">
    <source>
        <dbReference type="ARBA" id="ARBA00022842"/>
    </source>
</evidence>
<keyword evidence="6 8" id="KW-0411">Iron-sulfur</keyword>
<comment type="catalytic activity">
    <reaction evidence="8">
        <text>6-carboxy-5,6,7,8-tetrahydropterin + H(+) = 7-carboxy-7-carbaguanine + NH4(+)</text>
        <dbReference type="Rhea" id="RHEA:27974"/>
        <dbReference type="ChEBI" id="CHEBI:15378"/>
        <dbReference type="ChEBI" id="CHEBI:28938"/>
        <dbReference type="ChEBI" id="CHEBI:61032"/>
        <dbReference type="ChEBI" id="CHEBI:61036"/>
        <dbReference type="EC" id="4.3.99.3"/>
    </reaction>
</comment>
<keyword evidence="2 8" id="KW-0949">S-adenosyl-L-methionine</keyword>
<organism evidence="10 11">
    <name type="scientific">Methanocaldococcus villosus KIN24-T80</name>
    <dbReference type="NCBI Taxonomy" id="1069083"/>
    <lineage>
        <taxon>Archaea</taxon>
        <taxon>Methanobacteriati</taxon>
        <taxon>Methanobacteriota</taxon>
        <taxon>Methanomada group</taxon>
        <taxon>Methanococci</taxon>
        <taxon>Methanococcales</taxon>
        <taxon>Methanocaldococcaceae</taxon>
        <taxon>Methanocaldococcus</taxon>
    </lineage>
</organism>
<feature type="binding site" evidence="8">
    <location>
        <position position="28"/>
    </location>
    <ligand>
        <name>[4Fe-4S] cluster</name>
        <dbReference type="ChEBI" id="CHEBI:49883"/>
        <note>4Fe-4S-S-AdoMet</note>
    </ligand>
</feature>
<dbReference type="GO" id="GO:0051539">
    <property type="term" value="F:4 iron, 4 sulfur cluster binding"/>
    <property type="evidence" value="ECO:0007669"/>
    <property type="project" value="UniProtKB-UniRule"/>
</dbReference>
<feature type="binding site" evidence="8">
    <location>
        <position position="85"/>
    </location>
    <ligand>
        <name>S-adenosyl-L-methionine</name>
        <dbReference type="ChEBI" id="CHEBI:59789"/>
    </ligand>
</feature>
<dbReference type="InterPro" id="IPR024924">
    <property type="entry name" value="7-CO-7-deazaguanine_synth-like"/>
</dbReference>
<proteinExistence type="inferred from homology"/>
<evidence type="ECO:0000313" key="11">
    <source>
        <dbReference type="Proteomes" id="UP000053695"/>
    </source>
</evidence>